<name>A0A553HMK5_9PEZI</name>
<proteinExistence type="predicted"/>
<sequence>MASGDLDHQHTRDSTGTSDQTPSLLDLLSNTLVLYQTIPYLPISSILHIAATSRSFRHLLHTTPGVFRHLDLTRVSTAQFDIDEIDHGGEVWRNVQVDENLTEDDFYSGPLRGIFTSLRRRNILRHVNTLVLDGLSVTSEFLNDILVDPASRIRVLSVREVKNLNERKLMQALRYACRPTRPDDTPRLKALYYFGKRDADPLPVARASSTGAAANISAGWNQKSQNALKESIEGGEGEEDWYSRKGRMISKPIADGWAETILDCREALRFDTVLCTGPRHRNSPAFGKTPHLTPAGGSPWGVATFAVGGCASCGSAPEGFTTYGDSPSEELPLLSPIPLHSSSIKSAMRPTASDRQRRRHEFVPRCLECIRERYCFSCNQWWCETCYQVPSREEHEQQLLLLTQQQHHHPHLIVNPDTDNDNNNNGGGGDLDDHEKAALAGQLKIKTPKITRSCWECEHNCLDCIAETQKRCTACGGGYCIIHHEGSTLKLCDCKTDET</sequence>
<feature type="compositionally biased region" description="Basic and acidic residues" evidence="1">
    <location>
        <begin position="1"/>
        <end position="13"/>
    </location>
</feature>
<feature type="region of interest" description="Disordered" evidence="1">
    <location>
        <begin position="1"/>
        <end position="20"/>
    </location>
</feature>
<evidence type="ECO:0008006" key="4">
    <source>
        <dbReference type="Google" id="ProtNLM"/>
    </source>
</evidence>
<evidence type="ECO:0000313" key="3">
    <source>
        <dbReference type="Proteomes" id="UP000319160"/>
    </source>
</evidence>
<feature type="region of interest" description="Disordered" evidence="1">
    <location>
        <begin position="411"/>
        <end position="434"/>
    </location>
</feature>
<organism evidence="2 3">
    <name type="scientific">Xylaria flabelliformis</name>
    <dbReference type="NCBI Taxonomy" id="2512241"/>
    <lineage>
        <taxon>Eukaryota</taxon>
        <taxon>Fungi</taxon>
        <taxon>Dikarya</taxon>
        <taxon>Ascomycota</taxon>
        <taxon>Pezizomycotina</taxon>
        <taxon>Sordariomycetes</taxon>
        <taxon>Xylariomycetidae</taxon>
        <taxon>Xylariales</taxon>
        <taxon>Xylariaceae</taxon>
        <taxon>Xylaria</taxon>
    </lineage>
</organism>
<keyword evidence="3" id="KW-1185">Reference proteome</keyword>
<dbReference type="STRING" id="2512241.A0A553HMK5"/>
<dbReference type="OrthoDB" id="5345494at2759"/>
<gene>
    <name evidence="2" type="ORF">FHL15_009890</name>
</gene>
<dbReference type="Proteomes" id="UP000319160">
    <property type="component" value="Unassembled WGS sequence"/>
</dbReference>
<evidence type="ECO:0000256" key="1">
    <source>
        <dbReference type="SAM" id="MobiDB-lite"/>
    </source>
</evidence>
<accession>A0A553HMK5</accession>
<comment type="caution">
    <text evidence="2">The sequence shown here is derived from an EMBL/GenBank/DDBJ whole genome shotgun (WGS) entry which is preliminary data.</text>
</comment>
<dbReference type="EMBL" id="VFLP01000071">
    <property type="protein sequence ID" value="TRX89192.1"/>
    <property type="molecule type" value="Genomic_DNA"/>
</dbReference>
<protein>
    <recommendedName>
        <fullName evidence="4">F-box domain-containing protein</fullName>
    </recommendedName>
</protein>
<feature type="compositionally biased region" description="Low complexity" evidence="1">
    <location>
        <begin position="415"/>
        <end position="424"/>
    </location>
</feature>
<dbReference type="AlphaFoldDB" id="A0A553HMK5"/>
<reference evidence="3" key="1">
    <citation type="submission" date="2019-06" db="EMBL/GenBank/DDBJ databases">
        <title>Draft genome sequence of the griseofulvin-producing fungus Xylaria cubensis strain G536.</title>
        <authorList>
            <person name="Mead M.E."/>
            <person name="Raja H.A."/>
            <person name="Steenwyk J.L."/>
            <person name="Knowles S.L."/>
            <person name="Oberlies N.H."/>
            <person name="Rokas A."/>
        </authorList>
    </citation>
    <scope>NUCLEOTIDE SEQUENCE [LARGE SCALE GENOMIC DNA]</scope>
    <source>
        <strain evidence="3">G536</strain>
    </source>
</reference>
<evidence type="ECO:0000313" key="2">
    <source>
        <dbReference type="EMBL" id="TRX89192.1"/>
    </source>
</evidence>